<comment type="pathway">
    <text evidence="2">Amino-acid biosynthesis; L-tryptophan biosynthesis; L-tryptophan from chorismate: step 1/5.</text>
</comment>
<dbReference type="PROSITE" id="PS51273">
    <property type="entry name" value="GATASE_TYPE_1"/>
    <property type="match status" value="1"/>
</dbReference>
<dbReference type="GO" id="GO:0000162">
    <property type="term" value="P:L-tryptophan biosynthetic process"/>
    <property type="evidence" value="ECO:0007669"/>
    <property type="project" value="UniProtKB-UniRule"/>
</dbReference>
<dbReference type="NCBIfam" id="NF010081">
    <property type="entry name" value="PRK13566.1"/>
    <property type="match status" value="1"/>
</dbReference>
<dbReference type="EC" id="4.1.3.27" evidence="2"/>
<organism evidence="6 7">
    <name type="scientific">Shouchella lehensis G1</name>
    <dbReference type="NCBI Taxonomy" id="1246626"/>
    <lineage>
        <taxon>Bacteria</taxon>
        <taxon>Bacillati</taxon>
        <taxon>Bacillota</taxon>
        <taxon>Bacilli</taxon>
        <taxon>Bacillales</taxon>
        <taxon>Bacillaceae</taxon>
        <taxon>Shouchella</taxon>
    </lineage>
</organism>
<dbReference type="PIRSF" id="PIRSF036934">
    <property type="entry name" value="TrpE-G"/>
    <property type="match status" value="1"/>
</dbReference>
<dbReference type="SUPFAM" id="SSF52317">
    <property type="entry name" value="Class I glutamine amidotransferase-like"/>
    <property type="match status" value="1"/>
</dbReference>
<evidence type="ECO:0000256" key="1">
    <source>
        <dbReference type="ARBA" id="ARBA00022962"/>
    </source>
</evidence>
<dbReference type="eggNOG" id="COG0147">
    <property type="taxonomic scope" value="Bacteria"/>
</dbReference>
<dbReference type="HOGENOM" id="CLU_006493_3_0_9"/>
<feature type="domain" description="Chorismate-utilising enzyme C-terminal" evidence="4">
    <location>
        <begin position="251"/>
        <end position="502"/>
    </location>
</feature>
<dbReference type="InterPro" id="IPR006221">
    <property type="entry name" value="TrpG/PapA_dom"/>
</dbReference>
<dbReference type="Pfam" id="PF00425">
    <property type="entry name" value="Chorismate_bind"/>
    <property type="match status" value="1"/>
</dbReference>
<comment type="catalytic activity">
    <reaction evidence="2">
        <text>chorismate + L-glutamine = anthranilate + pyruvate + L-glutamate + H(+)</text>
        <dbReference type="Rhea" id="RHEA:21732"/>
        <dbReference type="ChEBI" id="CHEBI:15361"/>
        <dbReference type="ChEBI" id="CHEBI:15378"/>
        <dbReference type="ChEBI" id="CHEBI:16567"/>
        <dbReference type="ChEBI" id="CHEBI:29748"/>
        <dbReference type="ChEBI" id="CHEBI:29985"/>
        <dbReference type="ChEBI" id="CHEBI:58359"/>
        <dbReference type="EC" id="4.1.3.27"/>
    </reaction>
</comment>
<dbReference type="EMBL" id="CP003923">
    <property type="protein sequence ID" value="AIC95964.1"/>
    <property type="molecule type" value="Genomic_DNA"/>
</dbReference>
<name>A0A060M7B1_9BACI</name>
<keyword evidence="2" id="KW-0057">Aromatic amino acid biosynthesis</keyword>
<proteinExistence type="predicted"/>
<evidence type="ECO:0000259" key="4">
    <source>
        <dbReference type="Pfam" id="PF00425"/>
    </source>
</evidence>
<gene>
    <name evidence="6" type="ORF">BleG1_3417</name>
</gene>
<protein>
    <recommendedName>
        <fullName evidence="2">Anthranilate synthase</fullName>
        <ecNumber evidence="2">4.1.3.27</ecNumber>
    </recommendedName>
</protein>
<dbReference type="InterPro" id="IPR005801">
    <property type="entry name" value="ADC_synthase"/>
</dbReference>
<evidence type="ECO:0000313" key="7">
    <source>
        <dbReference type="Proteomes" id="UP000027142"/>
    </source>
</evidence>
<keyword evidence="1" id="KW-0315">Glutamine amidotransferase</keyword>
<dbReference type="CDD" id="cd01743">
    <property type="entry name" value="GATase1_Anthranilate_Synthase"/>
    <property type="match status" value="1"/>
</dbReference>
<dbReference type="NCBIfam" id="TIGR01815">
    <property type="entry name" value="TrpE-clade3"/>
    <property type="match status" value="1"/>
</dbReference>
<dbReference type="PANTHER" id="PTHR11236">
    <property type="entry name" value="AMINOBENZOATE/ANTHRANILATE SYNTHASE"/>
    <property type="match status" value="1"/>
</dbReference>
<dbReference type="Gene3D" id="3.40.50.880">
    <property type="match status" value="1"/>
</dbReference>
<sequence>MSILSTLKTNEKTKHYITDGDILVTRRIETVSPTKIDTDILPEIDAVKGAVFSSSFEFTGRYSRWDVAFLRPPLEIIFSNNRYSINALNERGEFLLELVRTHFSNSRFDFIRGFNDQQTSLHGTIPATAAIQNEEDRTKQPSIFHIIRELKQLFASDEDQFFGLYGAFGFDLIYQFEQLVKEKKRPDDQKDLVLYLPDELTIVDHHLSIAYTLSYDVQFNKKSTNHLERTGQFKPYERGNLTRETPYKKGYYADLVKKAIPSFHAGDLFEVVPTQVLEKSLVLTPSEVFQQLRDINPSPYGFIINLGEEYLVGASPEMFVRVQGQQVETCPISGTIRRGKDPLEDAQNIKKLLNSKKDETELTMCTDVDRNDKARICLPGSIEVIGRRQVETYARLFHTVDHIVGEMREEYDALDAFMTHMWAVTVTGAPKIEALRWIEKNEETPRGWYGGAVGWFAFNGDLNTGLTLRTTAIKNNTATLRVGATLLHTSDPEEEEEETLVKVSALAEAVSPQNHEPRTPHVFQQSGKGKRVLIVDHEDSFVHTLGSYFKQTGATVSTTRSIYAQDFLERNSYDLVVLSPGPGTPKRFGLSDTIALCVEKDIPIFGVCLGFQGIVEHFKGELGLLETPSHGEQSDVFVQQRDGLFSNVPKQISVGRYHSIYAKTLPDCLRLEATTADHIPMAIQHKHLPIAGVQFHPESILSKSGEVGLQLIQNVMAKLCV</sequence>
<dbReference type="PRINTS" id="PR00097">
    <property type="entry name" value="ANTSNTHASEII"/>
</dbReference>
<dbReference type="Gene3D" id="3.60.120.10">
    <property type="entry name" value="Anthranilate synthase"/>
    <property type="match status" value="1"/>
</dbReference>
<dbReference type="OrthoDB" id="9803598at2"/>
<keyword evidence="2" id="KW-0456">Lyase</keyword>
<dbReference type="InterPro" id="IPR017926">
    <property type="entry name" value="GATASE"/>
</dbReference>
<dbReference type="AlphaFoldDB" id="A0A060M7B1"/>
<evidence type="ECO:0000256" key="2">
    <source>
        <dbReference type="PIRNR" id="PIRNR036934"/>
    </source>
</evidence>
<reference evidence="6 7" key="1">
    <citation type="journal article" date="2014" name="Gene">
        <title>A comparative genomic analysis of the alkalitolerant soil bacterium Bacillus lehensis G1.</title>
        <authorList>
            <person name="Noor Y.M."/>
            <person name="Samsulrizal N.H."/>
            <person name="Jema'on N.A."/>
            <person name="Low K.O."/>
            <person name="Ramli A.N."/>
            <person name="Alias N.I."/>
            <person name="Damis S.I."/>
            <person name="Fuzi S.F."/>
            <person name="Isa M.N."/>
            <person name="Murad A.M."/>
            <person name="Raih M.F."/>
            <person name="Bakar F.D."/>
            <person name="Najimudin N."/>
            <person name="Mahadi N.M."/>
            <person name="Illias R.M."/>
        </authorList>
    </citation>
    <scope>NUCLEOTIDE SEQUENCE [LARGE SCALE GENOMIC DNA]</scope>
    <source>
        <strain evidence="6 7">G1</strain>
    </source>
</reference>
<dbReference type="InterPro" id="IPR029062">
    <property type="entry name" value="Class_I_gatase-like"/>
</dbReference>
<keyword evidence="2" id="KW-0822">Tryptophan biosynthesis</keyword>
<dbReference type="KEGG" id="ble:BleG1_3417"/>
<dbReference type="PATRIC" id="fig|1246626.3.peg.3402"/>
<dbReference type="InterPro" id="IPR015890">
    <property type="entry name" value="Chorismate_C"/>
</dbReference>
<accession>A0A060M7B1</accession>
<dbReference type="InterPro" id="IPR019999">
    <property type="entry name" value="Anth_synth_I-like"/>
</dbReference>
<evidence type="ECO:0000259" key="5">
    <source>
        <dbReference type="Pfam" id="PF04715"/>
    </source>
</evidence>
<dbReference type="UniPathway" id="UPA00035">
    <property type="reaction ID" value="UER00040"/>
</dbReference>
<dbReference type="InterPro" id="IPR010112">
    <property type="entry name" value="TrpE-G_bact"/>
</dbReference>
<evidence type="ECO:0000259" key="3">
    <source>
        <dbReference type="Pfam" id="PF00117"/>
    </source>
</evidence>
<dbReference type="SUPFAM" id="SSF56322">
    <property type="entry name" value="ADC synthase"/>
    <property type="match status" value="1"/>
</dbReference>
<dbReference type="PRINTS" id="PR00096">
    <property type="entry name" value="GATASE"/>
</dbReference>
<dbReference type="RefSeq" id="WP_051667646.1">
    <property type="nucleotide sequence ID" value="NZ_CP003923.1"/>
</dbReference>
<dbReference type="Proteomes" id="UP000027142">
    <property type="component" value="Chromosome"/>
</dbReference>
<keyword evidence="7" id="KW-1185">Reference proteome</keyword>
<dbReference type="PANTHER" id="PTHR11236:SF9">
    <property type="entry name" value="ANTHRANILATE SYNTHASE COMPONENT 1"/>
    <property type="match status" value="1"/>
</dbReference>
<dbReference type="eggNOG" id="COG0512">
    <property type="taxonomic scope" value="Bacteria"/>
</dbReference>
<dbReference type="Pfam" id="PF04715">
    <property type="entry name" value="Anth_synt_I_N"/>
    <property type="match status" value="1"/>
</dbReference>
<dbReference type="GO" id="GO:0004049">
    <property type="term" value="F:anthranilate synthase activity"/>
    <property type="evidence" value="ECO:0007669"/>
    <property type="project" value="UniProtKB-UniRule"/>
</dbReference>
<feature type="domain" description="Anthranilate synthase component I N-terminal" evidence="5">
    <location>
        <begin position="81"/>
        <end position="206"/>
    </location>
</feature>
<dbReference type="Pfam" id="PF00117">
    <property type="entry name" value="GATase"/>
    <property type="match status" value="1"/>
</dbReference>
<dbReference type="STRING" id="1246626.BleG1_3417"/>
<keyword evidence="2" id="KW-0028">Amino-acid biosynthesis</keyword>
<dbReference type="InterPro" id="IPR006805">
    <property type="entry name" value="Anth_synth_I_N"/>
</dbReference>
<feature type="domain" description="Glutamine amidotransferase" evidence="3">
    <location>
        <begin position="533"/>
        <end position="707"/>
    </location>
</feature>
<evidence type="ECO:0000313" key="6">
    <source>
        <dbReference type="EMBL" id="AIC95964.1"/>
    </source>
</evidence>